<dbReference type="PANTHER" id="PTHR46517">
    <property type="entry name" value="FRUCTOSE-2,6-BISPHOSPHATASE TIGAR"/>
    <property type="match status" value="1"/>
</dbReference>
<dbReference type="InterPro" id="IPR029033">
    <property type="entry name" value="His_PPase_superfam"/>
</dbReference>
<keyword evidence="1" id="KW-0378">Hydrolase</keyword>
<keyword evidence="3" id="KW-1185">Reference proteome</keyword>
<dbReference type="Proteomes" id="UP001221686">
    <property type="component" value="Unassembled WGS sequence"/>
</dbReference>
<sequence length="231" mass="24496">MTGLRLYLVRHGEPIRPDVFIGHADVGLSARGLLQAEAAARALADVPLAAIYSSDLERATIGAARITALGPERPAPVILPALREMNLGVLEGVAFRDGRAQVPELASIGYDDLFDHRLPGAESVRDLAERVLPCILALVARHLRGPDASRRSPAPAIAVVAHNTVNRVVLACAAGLGPAGYPRFEQAQGALSRVDFPATWSAADPWATTRIGLVNWSPGASETGETNRRAR</sequence>
<dbReference type="PANTHER" id="PTHR46517:SF1">
    <property type="entry name" value="FRUCTOSE-2,6-BISPHOSPHATASE TIGAR"/>
    <property type="match status" value="1"/>
</dbReference>
<evidence type="ECO:0000256" key="1">
    <source>
        <dbReference type="ARBA" id="ARBA00022801"/>
    </source>
</evidence>
<protein>
    <submittedName>
        <fullName evidence="2">Histidine phosphatase family protein</fullName>
    </submittedName>
</protein>
<evidence type="ECO:0000313" key="2">
    <source>
        <dbReference type="EMBL" id="MDC0717711.1"/>
    </source>
</evidence>
<dbReference type="EMBL" id="JAQNDL010000001">
    <property type="protein sequence ID" value="MDC0717711.1"/>
    <property type="molecule type" value="Genomic_DNA"/>
</dbReference>
<reference evidence="2 3" key="1">
    <citation type="submission" date="2022-11" db="EMBL/GenBank/DDBJ databases">
        <title>Minimal conservation of predation-associated metabolite biosynthetic gene clusters underscores biosynthetic potential of Myxococcota including descriptions for ten novel species: Archangium lansinium sp. nov., Myxococcus landrumus sp. nov., Nannocystis bai.</title>
        <authorList>
            <person name="Ahearne A."/>
            <person name="Stevens C."/>
            <person name="Dowd S."/>
        </authorList>
    </citation>
    <scope>NUCLEOTIDE SEQUENCE [LARGE SCALE GENOMIC DNA]</scope>
    <source>
        <strain evidence="2 3">BB15-2</strain>
    </source>
</reference>
<dbReference type="SMART" id="SM00855">
    <property type="entry name" value="PGAM"/>
    <property type="match status" value="1"/>
</dbReference>
<comment type="caution">
    <text evidence="2">The sequence shown here is derived from an EMBL/GenBank/DDBJ whole genome shotgun (WGS) entry which is preliminary data.</text>
</comment>
<evidence type="ECO:0000313" key="3">
    <source>
        <dbReference type="Proteomes" id="UP001221686"/>
    </source>
</evidence>
<proteinExistence type="predicted"/>
<accession>A0ABT5DVV3</accession>
<dbReference type="InterPro" id="IPR051695">
    <property type="entry name" value="Phosphoglycerate_Mutase"/>
</dbReference>
<dbReference type="SUPFAM" id="SSF53254">
    <property type="entry name" value="Phosphoglycerate mutase-like"/>
    <property type="match status" value="1"/>
</dbReference>
<dbReference type="Pfam" id="PF00300">
    <property type="entry name" value="His_Phos_1"/>
    <property type="match status" value="1"/>
</dbReference>
<dbReference type="InterPro" id="IPR013078">
    <property type="entry name" value="His_Pase_superF_clade-1"/>
</dbReference>
<gene>
    <name evidence="2" type="ORF">POL25_12465</name>
</gene>
<dbReference type="RefSeq" id="WP_272086195.1">
    <property type="nucleotide sequence ID" value="NZ_JAQNDL010000001.1"/>
</dbReference>
<name>A0ABT5DVV3_9BACT</name>
<organism evidence="2 3">
    <name type="scientific">Nannocystis bainbridge</name>
    <dbReference type="NCBI Taxonomy" id="2995303"/>
    <lineage>
        <taxon>Bacteria</taxon>
        <taxon>Pseudomonadati</taxon>
        <taxon>Myxococcota</taxon>
        <taxon>Polyangia</taxon>
        <taxon>Nannocystales</taxon>
        <taxon>Nannocystaceae</taxon>
        <taxon>Nannocystis</taxon>
    </lineage>
</organism>
<dbReference type="Gene3D" id="3.40.50.1240">
    <property type="entry name" value="Phosphoglycerate mutase-like"/>
    <property type="match status" value="1"/>
</dbReference>
<dbReference type="CDD" id="cd07067">
    <property type="entry name" value="HP_PGM_like"/>
    <property type="match status" value="1"/>
</dbReference>